<keyword evidence="4" id="KW-1185">Reference proteome</keyword>
<dbReference type="PANTHER" id="PTHR11639:SF134">
    <property type="entry name" value="PROTEIN S100-A1-RELATED"/>
    <property type="match status" value="1"/>
</dbReference>
<dbReference type="GO" id="GO:0048306">
    <property type="term" value="F:calcium-dependent protein binding"/>
    <property type="evidence" value="ECO:0007669"/>
    <property type="project" value="TreeGrafter"/>
</dbReference>
<protein>
    <recommendedName>
        <fullName evidence="2">S100/CaBP-9k-type calcium binding subdomain domain-containing protein</fullName>
    </recommendedName>
</protein>
<gene>
    <name evidence="3" type="ORF">ANANG_G00182190</name>
</gene>
<dbReference type="Proteomes" id="UP001044222">
    <property type="component" value="Chromosome 9"/>
</dbReference>
<dbReference type="PANTHER" id="PTHR11639">
    <property type="entry name" value="S100 CALCIUM-BINDING PROTEIN"/>
    <property type="match status" value="1"/>
</dbReference>
<evidence type="ECO:0000313" key="4">
    <source>
        <dbReference type="Proteomes" id="UP001044222"/>
    </source>
</evidence>
<dbReference type="InterPro" id="IPR011992">
    <property type="entry name" value="EF-hand-dom_pair"/>
</dbReference>
<reference evidence="3" key="1">
    <citation type="submission" date="2021-01" db="EMBL/GenBank/DDBJ databases">
        <title>A chromosome-scale assembly of European eel, Anguilla anguilla.</title>
        <authorList>
            <person name="Henkel C."/>
            <person name="Jong-Raadsen S.A."/>
            <person name="Dufour S."/>
            <person name="Weltzien F.-A."/>
            <person name="Palstra A.P."/>
            <person name="Pelster B."/>
            <person name="Spaink H.P."/>
            <person name="Van Den Thillart G.E."/>
            <person name="Jansen H."/>
            <person name="Zahm M."/>
            <person name="Klopp C."/>
            <person name="Cedric C."/>
            <person name="Louis A."/>
            <person name="Berthelot C."/>
            <person name="Parey E."/>
            <person name="Roest Crollius H."/>
            <person name="Montfort J."/>
            <person name="Robinson-Rechavi M."/>
            <person name="Bucao C."/>
            <person name="Bouchez O."/>
            <person name="Gislard M."/>
            <person name="Lluch J."/>
            <person name="Milhes M."/>
            <person name="Lampietro C."/>
            <person name="Lopez Roques C."/>
            <person name="Donnadieu C."/>
            <person name="Braasch I."/>
            <person name="Desvignes T."/>
            <person name="Postlethwait J."/>
            <person name="Bobe J."/>
            <person name="Guiguen Y."/>
            <person name="Dirks R."/>
        </authorList>
    </citation>
    <scope>NUCLEOTIDE SEQUENCE</scope>
    <source>
        <strain evidence="3">Tag_6206</strain>
        <tissue evidence="3">Liver</tissue>
    </source>
</reference>
<name>A0A9D3M6R2_ANGAN</name>
<dbReference type="InterPro" id="IPR013787">
    <property type="entry name" value="S100_Ca-bd_sub"/>
</dbReference>
<sequence length="116" mass="12737">MLDDPPKEHSPPNSLPVSFRMACDLKPGEIALGAIVGIFHQYASGDGDSKTLSKAEFDKLVKEQFPNLIPDECSSKLKKEIHKIAGDTIDFQEFMQLVSVLCTMSHCMLLESLGGK</sequence>
<dbReference type="GO" id="GO:0005509">
    <property type="term" value="F:calcium ion binding"/>
    <property type="evidence" value="ECO:0007669"/>
    <property type="project" value="TreeGrafter"/>
</dbReference>
<dbReference type="SUPFAM" id="SSF47473">
    <property type="entry name" value="EF-hand"/>
    <property type="match status" value="1"/>
</dbReference>
<organism evidence="3 4">
    <name type="scientific">Anguilla anguilla</name>
    <name type="common">European freshwater eel</name>
    <name type="synonym">Muraena anguilla</name>
    <dbReference type="NCBI Taxonomy" id="7936"/>
    <lineage>
        <taxon>Eukaryota</taxon>
        <taxon>Metazoa</taxon>
        <taxon>Chordata</taxon>
        <taxon>Craniata</taxon>
        <taxon>Vertebrata</taxon>
        <taxon>Euteleostomi</taxon>
        <taxon>Actinopterygii</taxon>
        <taxon>Neopterygii</taxon>
        <taxon>Teleostei</taxon>
        <taxon>Anguilliformes</taxon>
        <taxon>Anguillidae</taxon>
        <taxon>Anguilla</taxon>
    </lineage>
</organism>
<evidence type="ECO:0000259" key="2">
    <source>
        <dbReference type="SMART" id="SM01394"/>
    </source>
</evidence>
<dbReference type="Gene3D" id="1.10.238.10">
    <property type="entry name" value="EF-hand"/>
    <property type="match status" value="1"/>
</dbReference>
<dbReference type="Pfam" id="PF01023">
    <property type="entry name" value="S_100"/>
    <property type="match status" value="1"/>
</dbReference>
<comment type="caution">
    <text evidence="3">The sequence shown here is derived from an EMBL/GenBank/DDBJ whole genome shotgun (WGS) entry which is preliminary data.</text>
</comment>
<feature type="domain" description="S100/CaBP-9k-type calcium binding subdomain" evidence="2">
    <location>
        <begin position="28"/>
        <end position="70"/>
    </location>
</feature>
<dbReference type="SMART" id="SM01394">
    <property type="entry name" value="S_100"/>
    <property type="match status" value="1"/>
</dbReference>
<comment type="similarity">
    <text evidence="1">Belongs to the S-100 family.</text>
</comment>
<accession>A0A9D3M6R2</accession>
<dbReference type="EMBL" id="JAFIRN010000009">
    <property type="protein sequence ID" value="KAG5842856.1"/>
    <property type="molecule type" value="Genomic_DNA"/>
</dbReference>
<dbReference type="AlphaFoldDB" id="A0A9D3M6R2"/>
<proteinExistence type="inferred from homology"/>
<evidence type="ECO:0000256" key="1">
    <source>
        <dbReference type="ARBA" id="ARBA00007323"/>
    </source>
</evidence>
<evidence type="ECO:0000313" key="3">
    <source>
        <dbReference type="EMBL" id="KAG5842856.1"/>
    </source>
</evidence>